<proteinExistence type="predicted"/>
<dbReference type="InterPro" id="IPR027417">
    <property type="entry name" value="P-loop_NTPase"/>
</dbReference>
<evidence type="ECO:0000256" key="2">
    <source>
        <dbReference type="ARBA" id="ARBA00022932"/>
    </source>
</evidence>
<sequence length="329" mass="34693">MDLTALPAVSAPLPWQSENWSRLGRQFQEGTLPHALIIAGPPATGKARLALALARLLLCQAPSGGLNCGTCHACELSASGSHGDLRWLQPEEKSRNIKIDQIRDAVAFATKTAGFGERKVLALAPADSMNTNAANALLKSLEEPSPGTYLLLVCDQLHAVPATIRSRCQIIRQAAPAAEAALQWLDQLTGDRDESGRLFALADGMPLLAEALYNNPDAGQVVQARLACAGLAAGKIGVGEAKGLLADTEATAVLEQVSNALRQHLKQLDRAALCAQQARAAFELLDEISGLQRAVLAGANPNRQLLTEVLLEKLHSVLGGVSASGNIRH</sequence>
<protein>
    <recommendedName>
        <fullName evidence="1">DNA-directed DNA polymerase</fullName>
        <ecNumber evidence="1">2.7.7.7</ecNumber>
    </recommendedName>
</protein>
<dbReference type="GO" id="GO:0008408">
    <property type="term" value="F:3'-5' exonuclease activity"/>
    <property type="evidence" value="ECO:0007669"/>
    <property type="project" value="InterPro"/>
</dbReference>
<dbReference type="AlphaFoldDB" id="A0A5B0X1J2"/>
<dbReference type="PANTHER" id="PTHR11669:SF8">
    <property type="entry name" value="DNA POLYMERASE III SUBUNIT DELTA"/>
    <property type="match status" value="1"/>
</dbReference>
<dbReference type="Proteomes" id="UP000323708">
    <property type="component" value="Unassembled WGS sequence"/>
</dbReference>
<accession>A0A5B0X1J2</accession>
<keyword evidence="4" id="KW-0548">Nucleotidyltransferase</keyword>
<dbReference type="EMBL" id="VTUX01000002">
    <property type="protein sequence ID" value="KAA1193146.1"/>
    <property type="molecule type" value="Genomic_DNA"/>
</dbReference>
<evidence type="ECO:0000313" key="4">
    <source>
        <dbReference type="EMBL" id="KAA1193146.1"/>
    </source>
</evidence>
<dbReference type="RefSeq" id="WP_149610254.1">
    <property type="nucleotide sequence ID" value="NZ_VTUX01000002.1"/>
</dbReference>
<dbReference type="InterPro" id="IPR050238">
    <property type="entry name" value="DNA_Rep/Repair_Clamp_Loader"/>
</dbReference>
<dbReference type="InterPro" id="IPR004622">
    <property type="entry name" value="DNA_pol_HolB"/>
</dbReference>
<keyword evidence="4" id="KW-0808">Transferase</keyword>
<comment type="caution">
    <text evidence="4">The sequence shown here is derived from an EMBL/GenBank/DDBJ whole genome shotgun (WGS) entry which is preliminary data.</text>
</comment>
<evidence type="ECO:0000256" key="1">
    <source>
        <dbReference type="ARBA" id="ARBA00012417"/>
    </source>
</evidence>
<dbReference type="Gene3D" id="3.40.50.300">
    <property type="entry name" value="P-loop containing nucleotide triphosphate hydrolases"/>
    <property type="match status" value="1"/>
</dbReference>
<dbReference type="GO" id="GO:0003887">
    <property type="term" value="F:DNA-directed DNA polymerase activity"/>
    <property type="evidence" value="ECO:0007669"/>
    <property type="project" value="UniProtKB-KW"/>
</dbReference>
<dbReference type="PANTHER" id="PTHR11669">
    <property type="entry name" value="REPLICATION FACTOR C / DNA POLYMERASE III GAMMA-TAU SUBUNIT"/>
    <property type="match status" value="1"/>
</dbReference>
<dbReference type="EC" id="2.7.7.7" evidence="1"/>
<name>A0A5B0X1J2_9GAMM</name>
<gene>
    <name evidence="4" type="primary">holB</name>
    <name evidence="4" type="ORF">F0M18_04695</name>
</gene>
<dbReference type="NCBIfam" id="TIGR00678">
    <property type="entry name" value="holB"/>
    <property type="match status" value="1"/>
</dbReference>
<organism evidence="4 5">
    <name type="scientific">Pseudohalioglobus sediminis</name>
    <dbReference type="NCBI Taxonomy" id="2606449"/>
    <lineage>
        <taxon>Bacteria</taxon>
        <taxon>Pseudomonadati</taxon>
        <taxon>Pseudomonadota</taxon>
        <taxon>Gammaproteobacteria</taxon>
        <taxon>Cellvibrionales</taxon>
        <taxon>Halieaceae</taxon>
        <taxon>Pseudohalioglobus</taxon>
    </lineage>
</organism>
<keyword evidence="5" id="KW-1185">Reference proteome</keyword>
<keyword evidence="2" id="KW-0239">DNA-directed DNA polymerase</keyword>
<evidence type="ECO:0000313" key="5">
    <source>
        <dbReference type="Proteomes" id="UP000323708"/>
    </source>
</evidence>
<evidence type="ECO:0000256" key="3">
    <source>
        <dbReference type="ARBA" id="ARBA00049244"/>
    </source>
</evidence>
<dbReference type="GO" id="GO:0009360">
    <property type="term" value="C:DNA polymerase III complex"/>
    <property type="evidence" value="ECO:0007669"/>
    <property type="project" value="TreeGrafter"/>
</dbReference>
<dbReference type="GO" id="GO:0006261">
    <property type="term" value="P:DNA-templated DNA replication"/>
    <property type="evidence" value="ECO:0007669"/>
    <property type="project" value="TreeGrafter"/>
</dbReference>
<comment type="catalytic activity">
    <reaction evidence="3">
        <text>DNA(n) + a 2'-deoxyribonucleoside 5'-triphosphate = DNA(n+1) + diphosphate</text>
        <dbReference type="Rhea" id="RHEA:22508"/>
        <dbReference type="Rhea" id="RHEA-COMP:17339"/>
        <dbReference type="Rhea" id="RHEA-COMP:17340"/>
        <dbReference type="ChEBI" id="CHEBI:33019"/>
        <dbReference type="ChEBI" id="CHEBI:61560"/>
        <dbReference type="ChEBI" id="CHEBI:173112"/>
        <dbReference type="EC" id="2.7.7.7"/>
    </reaction>
</comment>
<dbReference type="SUPFAM" id="SSF52540">
    <property type="entry name" value="P-loop containing nucleoside triphosphate hydrolases"/>
    <property type="match status" value="1"/>
</dbReference>
<dbReference type="Pfam" id="PF13177">
    <property type="entry name" value="DNA_pol3_delta2"/>
    <property type="match status" value="1"/>
</dbReference>
<reference evidence="4 5" key="1">
    <citation type="submission" date="2019-09" db="EMBL/GenBank/DDBJ databases">
        <authorList>
            <person name="Chen X.-Y."/>
        </authorList>
    </citation>
    <scope>NUCLEOTIDE SEQUENCE [LARGE SCALE GENOMIC DNA]</scope>
    <source>
        <strain evidence="4 5">NY5</strain>
    </source>
</reference>